<proteinExistence type="inferred from homology"/>
<dbReference type="RefSeq" id="WP_344865801.1">
    <property type="nucleotide sequence ID" value="NZ_BAAAZN010000015.1"/>
</dbReference>
<comment type="similarity">
    <text evidence="1">Belongs to the cytochrome P450 family.</text>
</comment>
<dbReference type="PANTHER" id="PTHR46696:SF6">
    <property type="entry name" value="P450, PUTATIVE (EUROFUNG)-RELATED"/>
    <property type="match status" value="1"/>
</dbReference>
<dbReference type="SUPFAM" id="SSF48264">
    <property type="entry name" value="Cytochrome P450"/>
    <property type="match status" value="1"/>
</dbReference>
<evidence type="ECO:0000256" key="1">
    <source>
        <dbReference type="ARBA" id="ARBA00010617"/>
    </source>
</evidence>
<dbReference type="Proteomes" id="UP001500689">
    <property type="component" value="Unassembled WGS sequence"/>
</dbReference>
<dbReference type="Pfam" id="PF00067">
    <property type="entry name" value="p450"/>
    <property type="match status" value="1"/>
</dbReference>
<dbReference type="Gene3D" id="1.10.630.10">
    <property type="entry name" value="Cytochrome P450"/>
    <property type="match status" value="1"/>
</dbReference>
<dbReference type="InterPro" id="IPR002397">
    <property type="entry name" value="Cyt_P450_B"/>
</dbReference>
<gene>
    <name evidence="2" type="ORF">GCM10022222_59990</name>
</gene>
<organism evidence="2 3">
    <name type="scientific">Amycolatopsis ultiminotia</name>
    <dbReference type="NCBI Taxonomy" id="543629"/>
    <lineage>
        <taxon>Bacteria</taxon>
        <taxon>Bacillati</taxon>
        <taxon>Actinomycetota</taxon>
        <taxon>Actinomycetes</taxon>
        <taxon>Pseudonocardiales</taxon>
        <taxon>Pseudonocardiaceae</taxon>
        <taxon>Amycolatopsis</taxon>
    </lineage>
</organism>
<sequence length="413" mass="45272">MATSGTRTTEEVFADLFGGVVQDPFPLYDELRETGDGVHYSSLLQSHFVTRYADVRRIATDFRTFSSDLFDVTPAGMHDAGDAEHRRFAEIAGRLFMFADPPVHTRIRSTFRAAFTPEAVERWRPAVLDATTALLDEFEPGTEVDLMPRLAADVPVAVIASILGVPREAWGHFRTWSFAYASTFDPMVQGARRDEAIRTSLALFDFLADLAAQRRARPAGDLISTIVHTRTDDGDVLGEVELIAQLALLLVAGNETTTNLIGNGSTLLLDNPGARAEITADPALLPDAIEEMLRIDPPLHLTIRLLTKDATVGGQRLPAGSLVSPCIAAANRDPRVFPDAGRFDLHRGENGKHLAFLHGIHFCVGAALARLEGQVVFEEMLRRHPGFHAGTEPAVRRTLNSVSRGWEKRPVVL</sequence>
<dbReference type="PRINTS" id="PR00359">
    <property type="entry name" value="BP450"/>
</dbReference>
<evidence type="ECO:0000313" key="3">
    <source>
        <dbReference type="Proteomes" id="UP001500689"/>
    </source>
</evidence>
<dbReference type="InterPro" id="IPR001128">
    <property type="entry name" value="Cyt_P450"/>
</dbReference>
<dbReference type="PANTHER" id="PTHR46696">
    <property type="entry name" value="P450, PUTATIVE (EUROFUNG)-RELATED"/>
    <property type="match status" value="1"/>
</dbReference>
<name>A0ABP6XL93_9PSEU</name>
<dbReference type="InterPro" id="IPR036396">
    <property type="entry name" value="Cyt_P450_sf"/>
</dbReference>
<reference evidence="3" key="1">
    <citation type="journal article" date="2019" name="Int. J. Syst. Evol. Microbiol.">
        <title>The Global Catalogue of Microorganisms (GCM) 10K type strain sequencing project: providing services to taxonomists for standard genome sequencing and annotation.</title>
        <authorList>
            <consortium name="The Broad Institute Genomics Platform"/>
            <consortium name="The Broad Institute Genome Sequencing Center for Infectious Disease"/>
            <person name="Wu L."/>
            <person name="Ma J."/>
        </authorList>
    </citation>
    <scope>NUCLEOTIDE SEQUENCE [LARGE SCALE GENOMIC DNA]</scope>
    <source>
        <strain evidence="3">JCM 16898</strain>
    </source>
</reference>
<dbReference type="EMBL" id="BAAAZN010000015">
    <property type="protein sequence ID" value="GAA3568101.1"/>
    <property type="molecule type" value="Genomic_DNA"/>
</dbReference>
<dbReference type="CDD" id="cd20625">
    <property type="entry name" value="CYP164-like"/>
    <property type="match status" value="1"/>
</dbReference>
<comment type="caution">
    <text evidence="2">The sequence shown here is derived from an EMBL/GenBank/DDBJ whole genome shotgun (WGS) entry which is preliminary data.</text>
</comment>
<evidence type="ECO:0000313" key="2">
    <source>
        <dbReference type="EMBL" id="GAA3568101.1"/>
    </source>
</evidence>
<keyword evidence="3" id="KW-1185">Reference proteome</keyword>
<accession>A0ABP6XL93</accession>
<protein>
    <submittedName>
        <fullName evidence="2">Cytochrome P450</fullName>
    </submittedName>
</protein>